<evidence type="ECO:0000313" key="2">
    <source>
        <dbReference type="Proteomes" id="UP001162501"/>
    </source>
</evidence>
<organism evidence="1 2">
    <name type="scientific">Rangifer tarandus platyrhynchus</name>
    <name type="common">Svalbard reindeer</name>
    <dbReference type="NCBI Taxonomy" id="3082113"/>
    <lineage>
        <taxon>Eukaryota</taxon>
        <taxon>Metazoa</taxon>
        <taxon>Chordata</taxon>
        <taxon>Craniata</taxon>
        <taxon>Vertebrata</taxon>
        <taxon>Euteleostomi</taxon>
        <taxon>Mammalia</taxon>
        <taxon>Eutheria</taxon>
        <taxon>Laurasiatheria</taxon>
        <taxon>Artiodactyla</taxon>
        <taxon>Ruminantia</taxon>
        <taxon>Pecora</taxon>
        <taxon>Cervidae</taxon>
        <taxon>Odocoileinae</taxon>
        <taxon>Rangifer</taxon>
    </lineage>
</organism>
<gene>
    <name evidence="1" type="ORF">MRATA1EN22A_LOCUS1439</name>
</gene>
<sequence length="128" mass="14453">MSSQTGGHKEKLEPDWEWQAQRGFQPFSSWVNFHKQKTCSSVKGRLMHACALDLWNGSSLRASASGLVPALAISSGFGLPPEMRNQPHMPPSWSLRLKEKAQMASGLEREWPLGRTDSGLWTRILRRH</sequence>
<dbReference type="EMBL" id="OX596085">
    <property type="protein sequence ID" value="CAM9358052.1"/>
    <property type="molecule type" value="Genomic_DNA"/>
</dbReference>
<accession>A0AC59Y458</accession>
<protein>
    <submittedName>
        <fullName evidence="1">Uncharacterized protein</fullName>
    </submittedName>
</protein>
<reference evidence="1" key="2">
    <citation type="submission" date="2025-03" db="EMBL/GenBank/DDBJ databases">
        <authorList>
            <consortium name="ELIXIR-Norway"/>
            <consortium name="Elixir Norway"/>
        </authorList>
    </citation>
    <scope>NUCLEOTIDE SEQUENCE</scope>
</reference>
<name>A0AC59Y458_RANTA</name>
<proteinExistence type="predicted"/>
<reference evidence="1" key="1">
    <citation type="submission" date="2023-05" db="EMBL/GenBank/DDBJ databases">
        <authorList>
            <consortium name="ELIXIR-Norway"/>
        </authorList>
    </citation>
    <scope>NUCLEOTIDE SEQUENCE</scope>
</reference>
<evidence type="ECO:0000313" key="1">
    <source>
        <dbReference type="EMBL" id="CAM9358052.1"/>
    </source>
</evidence>
<dbReference type="Proteomes" id="UP001162501">
    <property type="component" value="Chromosome 1"/>
</dbReference>